<dbReference type="Proteomes" id="UP000308600">
    <property type="component" value="Unassembled WGS sequence"/>
</dbReference>
<keyword evidence="2" id="KW-1185">Reference proteome</keyword>
<organism evidence="1 2">
    <name type="scientific">Pluteus cervinus</name>
    <dbReference type="NCBI Taxonomy" id="181527"/>
    <lineage>
        <taxon>Eukaryota</taxon>
        <taxon>Fungi</taxon>
        <taxon>Dikarya</taxon>
        <taxon>Basidiomycota</taxon>
        <taxon>Agaricomycotina</taxon>
        <taxon>Agaricomycetes</taxon>
        <taxon>Agaricomycetidae</taxon>
        <taxon>Agaricales</taxon>
        <taxon>Pluteineae</taxon>
        <taxon>Pluteaceae</taxon>
        <taxon>Pluteus</taxon>
    </lineage>
</organism>
<evidence type="ECO:0000313" key="1">
    <source>
        <dbReference type="EMBL" id="TFK77320.1"/>
    </source>
</evidence>
<proteinExistence type="predicted"/>
<sequence>MPQKPSLQPRSWGTRFDTLPISPPVSPSATKVSPTSAPVEAARFYSPSGKKEDKMPHDASIFVGSLPTNVEQQELTRALYDHLSEHTEVKNIKVIRDSKGGICAFVQCEDAPSAAKLIQNLHSTPPRPFMGRLLRFEPARAFRTLLISYRTPLQYVSPEGVDQSQMDTDSPQAIELELPIAMRISRHKNSRFFSILYNGDATSAESVTPGSRGLEKTLLLSPLTLNGEALRRLSAYFGQLEHFIPYSAPLDRVEGDHADPWSIYPPPHNAPRKAHMDDTCWEVKWNHRDDCVSALTTLRRVPHLTVTWAHQASSNACNQSPHISSPGAAQYPLHVQLQGTPLSASTSIQRIDICGAADGPVQPQLSPTSLKLRDDTLDPFTDTTTGSGGRLIWSEVDFPPLEEYPEYNRHGSQRREEEPQSASITQLTNRLNQFQISSALGDNKSRSNLEYNPLTPPKQKPGPFPYSTSPALSVPASTKAMEGSTDNDARKEVDPTTLFVGGLEMFGPHSWDERRITNLFSKYGGLEHVKVVHPANSRSGFAFVTFNNTDAPLRAVLGENNRTHNGKTLRVQLRDYHPNRSFRPTRPRTQSVLRSEEQTGITPSDEESSFTAPCDTSPSSTEPDLPSFATLVDAHEQVELADVQQDKVTSEASDHTPEDPVPQNESLYREWYDLPSAQDPQSAMPTSGHSFAPPAPNTMHMVPHLPYHMHNGGYYPPPPYMQTYPYPVPFQVPYYGYHYPIHGQQMSQPYFGTANPDQSQQPTSMHPWPSPGFHSPHASYSSQVSRSPGTEQPQGLPAANQPPVAPTGFIQNDQGTLIAMYQPEALDQYMTGAQTQPAVLPSNQAHNVASWSHLQSNTPYRTGAQQTMFSNRLVQPPNQLTAPSWPVSTSSAFQPQGNINQPVARYGSSYELNGRMVDMQQKRTGRRDHYNAHRSHHPNPANRHVRVTNIARPASPRDQSRAPYVGRPGQQASIDWSHWVANR</sequence>
<name>A0ACD3BGJ4_9AGAR</name>
<evidence type="ECO:0000313" key="2">
    <source>
        <dbReference type="Proteomes" id="UP000308600"/>
    </source>
</evidence>
<accession>A0ACD3BGJ4</accession>
<reference evidence="1 2" key="1">
    <citation type="journal article" date="2019" name="Nat. Ecol. Evol.">
        <title>Megaphylogeny resolves global patterns of mushroom evolution.</title>
        <authorList>
            <person name="Varga T."/>
            <person name="Krizsan K."/>
            <person name="Foldi C."/>
            <person name="Dima B."/>
            <person name="Sanchez-Garcia M."/>
            <person name="Sanchez-Ramirez S."/>
            <person name="Szollosi G.J."/>
            <person name="Szarkandi J.G."/>
            <person name="Papp V."/>
            <person name="Albert L."/>
            <person name="Andreopoulos W."/>
            <person name="Angelini C."/>
            <person name="Antonin V."/>
            <person name="Barry K.W."/>
            <person name="Bougher N.L."/>
            <person name="Buchanan P."/>
            <person name="Buyck B."/>
            <person name="Bense V."/>
            <person name="Catcheside P."/>
            <person name="Chovatia M."/>
            <person name="Cooper J."/>
            <person name="Damon W."/>
            <person name="Desjardin D."/>
            <person name="Finy P."/>
            <person name="Geml J."/>
            <person name="Haridas S."/>
            <person name="Hughes K."/>
            <person name="Justo A."/>
            <person name="Karasinski D."/>
            <person name="Kautmanova I."/>
            <person name="Kiss B."/>
            <person name="Kocsube S."/>
            <person name="Kotiranta H."/>
            <person name="LaButti K.M."/>
            <person name="Lechner B.E."/>
            <person name="Liimatainen K."/>
            <person name="Lipzen A."/>
            <person name="Lukacs Z."/>
            <person name="Mihaltcheva S."/>
            <person name="Morgado L.N."/>
            <person name="Niskanen T."/>
            <person name="Noordeloos M.E."/>
            <person name="Ohm R.A."/>
            <person name="Ortiz-Santana B."/>
            <person name="Ovrebo C."/>
            <person name="Racz N."/>
            <person name="Riley R."/>
            <person name="Savchenko A."/>
            <person name="Shiryaev A."/>
            <person name="Soop K."/>
            <person name="Spirin V."/>
            <person name="Szebenyi C."/>
            <person name="Tomsovsky M."/>
            <person name="Tulloss R.E."/>
            <person name="Uehling J."/>
            <person name="Grigoriev I.V."/>
            <person name="Vagvolgyi C."/>
            <person name="Papp T."/>
            <person name="Martin F.M."/>
            <person name="Miettinen O."/>
            <person name="Hibbett D.S."/>
            <person name="Nagy L.G."/>
        </authorList>
    </citation>
    <scope>NUCLEOTIDE SEQUENCE [LARGE SCALE GENOMIC DNA]</scope>
    <source>
        <strain evidence="1 2">NL-1719</strain>
    </source>
</reference>
<gene>
    <name evidence="1" type="ORF">BDN72DRAFT_38095</name>
</gene>
<dbReference type="EMBL" id="ML208259">
    <property type="protein sequence ID" value="TFK77320.1"/>
    <property type="molecule type" value="Genomic_DNA"/>
</dbReference>
<protein>
    <submittedName>
        <fullName evidence="1">Uncharacterized protein</fullName>
    </submittedName>
</protein>